<keyword evidence="2" id="KW-1185">Reference proteome</keyword>
<sequence length="67" mass="7447">MAGWASNLALEGPTNRVRTFQFGFERSNKDANEQIFLCSSDFMFPAEVKAQNFPCGLSLPWFQGSGP</sequence>
<accession>A0A0P9EK27</accession>
<evidence type="ECO:0000313" key="2">
    <source>
        <dbReference type="Proteomes" id="UP000050482"/>
    </source>
</evidence>
<organism evidence="1 2">
    <name type="scientific">Alicyclobacillus ferrooxydans</name>
    <dbReference type="NCBI Taxonomy" id="471514"/>
    <lineage>
        <taxon>Bacteria</taxon>
        <taxon>Bacillati</taxon>
        <taxon>Bacillota</taxon>
        <taxon>Bacilli</taxon>
        <taxon>Bacillales</taxon>
        <taxon>Alicyclobacillaceae</taxon>
        <taxon>Alicyclobacillus</taxon>
    </lineage>
</organism>
<dbReference type="Proteomes" id="UP000050482">
    <property type="component" value="Unassembled WGS sequence"/>
</dbReference>
<comment type="caution">
    <text evidence="1">The sequence shown here is derived from an EMBL/GenBank/DDBJ whole genome shotgun (WGS) entry which is preliminary data.</text>
</comment>
<dbReference type="PATRIC" id="fig|471514.4.peg.1572"/>
<dbReference type="EMBL" id="LJCO01000051">
    <property type="protein sequence ID" value="KPV43406.1"/>
    <property type="molecule type" value="Genomic_DNA"/>
</dbReference>
<gene>
    <name evidence="1" type="ORF">AN477_12445</name>
</gene>
<protein>
    <submittedName>
        <fullName evidence="1">Uncharacterized protein</fullName>
    </submittedName>
</protein>
<proteinExistence type="predicted"/>
<dbReference type="AlphaFoldDB" id="A0A0P9EK27"/>
<evidence type="ECO:0000313" key="1">
    <source>
        <dbReference type="EMBL" id="KPV43406.1"/>
    </source>
</evidence>
<name>A0A0P9EK27_9BACL</name>
<dbReference type="STRING" id="471514.AN477_12445"/>
<reference evidence="1 2" key="1">
    <citation type="submission" date="2015-09" db="EMBL/GenBank/DDBJ databases">
        <title>Draft genome sequence of Alicyclobacillus ferrooxydans DSM 22381.</title>
        <authorList>
            <person name="Hemp J."/>
        </authorList>
    </citation>
    <scope>NUCLEOTIDE SEQUENCE [LARGE SCALE GENOMIC DNA]</scope>
    <source>
        <strain evidence="1 2">TC-34</strain>
    </source>
</reference>